<feature type="transmembrane region" description="Helical" evidence="7">
    <location>
        <begin position="203"/>
        <end position="224"/>
    </location>
</feature>
<evidence type="ECO:0000313" key="10">
    <source>
        <dbReference type="Proteomes" id="UP000190188"/>
    </source>
</evidence>
<comment type="subcellular location">
    <subcellularLocation>
        <location evidence="1">Cell membrane</location>
        <topology evidence="1">Multi-pass membrane protein</topology>
    </subcellularLocation>
</comment>
<feature type="transmembrane region" description="Helical" evidence="7">
    <location>
        <begin position="7"/>
        <end position="28"/>
    </location>
</feature>
<protein>
    <submittedName>
        <fullName evidence="9">MFS transporter</fullName>
    </submittedName>
</protein>
<keyword evidence="2" id="KW-0813">Transport</keyword>
<feature type="transmembrane region" description="Helical" evidence="7">
    <location>
        <begin position="40"/>
        <end position="60"/>
    </location>
</feature>
<keyword evidence="10" id="KW-1185">Reference proteome</keyword>
<dbReference type="PANTHER" id="PTHR43124">
    <property type="entry name" value="PURINE EFFLUX PUMP PBUE"/>
    <property type="match status" value="1"/>
</dbReference>
<reference evidence="9 10" key="1">
    <citation type="submission" date="2017-01" db="EMBL/GenBank/DDBJ databases">
        <title>Genome analysis of Paenibacillus selenitrireducens ES3-24.</title>
        <authorList>
            <person name="Xu D."/>
            <person name="Yao R."/>
            <person name="Zheng S."/>
        </authorList>
    </citation>
    <scope>NUCLEOTIDE SEQUENCE [LARGE SCALE GENOMIC DNA]</scope>
    <source>
        <strain evidence="9 10">ES3-24</strain>
    </source>
</reference>
<evidence type="ECO:0000256" key="3">
    <source>
        <dbReference type="ARBA" id="ARBA00022475"/>
    </source>
</evidence>
<keyword evidence="6 7" id="KW-0472">Membrane</keyword>
<dbReference type="Pfam" id="PF07690">
    <property type="entry name" value="MFS_1"/>
    <property type="match status" value="1"/>
</dbReference>
<keyword evidence="5 7" id="KW-1133">Transmembrane helix</keyword>
<dbReference type="SUPFAM" id="SSF103473">
    <property type="entry name" value="MFS general substrate transporter"/>
    <property type="match status" value="1"/>
</dbReference>
<name>A0A1T2XAG6_9BACL</name>
<feature type="transmembrane region" description="Helical" evidence="7">
    <location>
        <begin position="328"/>
        <end position="349"/>
    </location>
</feature>
<evidence type="ECO:0000256" key="4">
    <source>
        <dbReference type="ARBA" id="ARBA00022692"/>
    </source>
</evidence>
<feature type="transmembrane region" description="Helical" evidence="7">
    <location>
        <begin position="269"/>
        <end position="287"/>
    </location>
</feature>
<dbReference type="PROSITE" id="PS50850">
    <property type="entry name" value="MFS"/>
    <property type="match status" value="1"/>
</dbReference>
<evidence type="ECO:0000313" key="9">
    <source>
        <dbReference type="EMBL" id="OPA76686.1"/>
    </source>
</evidence>
<dbReference type="Proteomes" id="UP000190188">
    <property type="component" value="Unassembled WGS sequence"/>
</dbReference>
<dbReference type="InterPro" id="IPR020846">
    <property type="entry name" value="MFS_dom"/>
</dbReference>
<feature type="transmembrane region" description="Helical" evidence="7">
    <location>
        <begin position="72"/>
        <end position="91"/>
    </location>
</feature>
<evidence type="ECO:0000256" key="1">
    <source>
        <dbReference type="ARBA" id="ARBA00004651"/>
    </source>
</evidence>
<evidence type="ECO:0000256" key="5">
    <source>
        <dbReference type="ARBA" id="ARBA00022989"/>
    </source>
</evidence>
<dbReference type="GO" id="GO:0005886">
    <property type="term" value="C:plasma membrane"/>
    <property type="evidence" value="ECO:0007669"/>
    <property type="project" value="UniProtKB-SubCell"/>
</dbReference>
<gene>
    <name evidence="9" type="ORF">BVG16_16060</name>
</gene>
<dbReference type="CDD" id="cd17324">
    <property type="entry name" value="MFS_NepI_like"/>
    <property type="match status" value="1"/>
</dbReference>
<dbReference type="OrthoDB" id="337363at2"/>
<dbReference type="InterPro" id="IPR050189">
    <property type="entry name" value="MFS_Efflux_Transporters"/>
</dbReference>
<evidence type="ECO:0000256" key="6">
    <source>
        <dbReference type="ARBA" id="ARBA00023136"/>
    </source>
</evidence>
<dbReference type="PANTHER" id="PTHR43124:SF10">
    <property type="entry name" value="PURINE EFFLUX PUMP PBUE"/>
    <property type="match status" value="1"/>
</dbReference>
<proteinExistence type="predicted"/>
<keyword evidence="4 7" id="KW-0812">Transmembrane</keyword>
<organism evidence="9 10">
    <name type="scientific">Paenibacillus selenitireducens</name>
    <dbReference type="NCBI Taxonomy" id="1324314"/>
    <lineage>
        <taxon>Bacteria</taxon>
        <taxon>Bacillati</taxon>
        <taxon>Bacillota</taxon>
        <taxon>Bacilli</taxon>
        <taxon>Bacillales</taxon>
        <taxon>Paenibacillaceae</taxon>
        <taxon>Paenibacillus</taxon>
    </lineage>
</organism>
<sequence>MSNPWKIYMLAIVSFLVGTSEFIIAGILDRIAADIGVSVSIAGQLITVFALSCAVGTPILMALTARLSRRTLLLYALSVFVIGNAIAMTLSGFEFLLISRIIVALSSGVFVVTSLTVASKITPTHKQGSAIATLVMGFSTALIIGVPLGRLVASAYHWKTIFGGISVLGLFAILVISFIIPRMDGDEPVPLSNQLAMLRDPKILRALSVTFFWIVGYSIVYTYISPYLLTVAGMSEKGISAGLFAFGISSLIGSKFGGYSTDKWGVPRTLIFGMLLHATALILLSVAAPYTAILFPILVLWAFSAWSSAPTLQYHLISLAPNASGIMLSLNSSVLQLAMAAGAGIGGIIVEQVSLPSISWIGALGVAVSAGIAIVSLRRTPSRTHLPVGEGQVQKARL</sequence>
<dbReference type="InterPro" id="IPR011701">
    <property type="entry name" value="MFS"/>
</dbReference>
<accession>A0A1T2XAG6</accession>
<dbReference type="InterPro" id="IPR036259">
    <property type="entry name" value="MFS_trans_sf"/>
</dbReference>
<comment type="caution">
    <text evidence="9">The sequence shown here is derived from an EMBL/GenBank/DDBJ whole genome shotgun (WGS) entry which is preliminary data.</text>
</comment>
<feature type="transmembrane region" description="Helical" evidence="7">
    <location>
        <begin position="239"/>
        <end position="257"/>
    </location>
</feature>
<dbReference type="EMBL" id="MSZX01000006">
    <property type="protein sequence ID" value="OPA76686.1"/>
    <property type="molecule type" value="Genomic_DNA"/>
</dbReference>
<feature type="transmembrane region" description="Helical" evidence="7">
    <location>
        <begin position="130"/>
        <end position="149"/>
    </location>
</feature>
<dbReference type="Gene3D" id="1.20.1250.20">
    <property type="entry name" value="MFS general substrate transporter like domains"/>
    <property type="match status" value="1"/>
</dbReference>
<feature type="domain" description="Major facilitator superfamily (MFS) profile" evidence="8">
    <location>
        <begin position="6"/>
        <end position="381"/>
    </location>
</feature>
<feature type="transmembrane region" description="Helical" evidence="7">
    <location>
        <begin position="161"/>
        <end position="182"/>
    </location>
</feature>
<feature type="transmembrane region" description="Helical" evidence="7">
    <location>
        <begin position="293"/>
        <end position="316"/>
    </location>
</feature>
<dbReference type="AlphaFoldDB" id="A0A1T2XAG6"/>
<evidence type="ECO:0000259" key="8">
    <source>
        <dbReference type="PROSITE" id="PS50850"/>
    </source>
</evidence>
<dbReference type="GO" id="GO:0022857">
    <property type="term" value="F:transmembrane transporter activity"/>
    <property type="evidence" value="ECO:0007669"/>
    <property type="project" value="InterPro"/>
</dbReference>
<keyword evidence="3" id="KW-1003">Cell membrane</keyword>
<feature type="transmembrane region" description="Helical" evidence="7">
    <location>
        <begin position="97"/>
        <end position="118"/>
    </location>
</feature>
<evidence type="ECO:0000256" key="7">
    <source>
        <dbReference type="SAM" id="Phobius"/>
    </source>
</evidence>
<feature type="transmembrane region" description="Helical" evidence="7">
    <location>
        <begin position="355"/>
        <end position="377"/>
    </location>
</feature>
<evidence type="ECO:0000256" key="2">
    <source>
        <dbReference type="ARBA" id="ARBA00022448"/>
    </source>
</evidence>
<dbReference type="RefSeq" id="WP_078499703.1">
    <property type="nucleotide sequence ID" value="NZ_MSZX01000006.1"/>
</dbReference>